<proteinExistence type="inferred from homology"/>
<feature type="compositionally biased region" description="Basic and acidic residues" evidence="3">
    <location>
        <begin position="1"/>
        <end position="10"/>
    </location>
</feature>
<dbReference type="GO" id="GO:0016020">
    <property type="term" value="C:membrane"/>
    <property type="evidence" value="ECO:0007669"/>
    <property type="project" value="UniProtKB-SubCell"/>
</dbReference>
<feature type="transmembrane region" description="Helical" evidence="4">
    <location>
        <begin position="385"/>
        <end position="405"/>
    </location>
</feature>
<dbReference type="GO" id="GO:0022857">
    <property type="term" value="F:transmembrane transporter activity"/>
    <property type="evidence" value="ECO:0007669"/>
    <property type="project" value="InterPro"/>
</dbReference>
<evidence type="ECO:0000256" key="1">
    <source>
        <dbReference type="ARBA" id="ARBA00004141"/>
    </source>
</evidence>
<evidence type="ECO:0000313" key="5">
    <source>
        <dbReference type="EMBL" id="KAF2093803.1"/>
    </source>
</evidence>
<comment type="subcellular location">
    <subcellularLocation>
        <location evidence="1">Membrane</location>
        <topology evidence="1">Multi-pass membrane protein</topology>
    </subcellularLocation>
</comment>
<dbReference type="Pfam" id="PF07690">
    <property type="entry name" value="MFS_1"/>
    <property type="match status" value="1"/>
</dbReference>
<feature type="transmembrane region" description="Helical" evidence="4">
    <location>
        <begin position="54"/>
        <end position="74"/>
    </location>
</feature>
<comment type="caution">
    <text evidence="5">The sequence shown here is derived from an EMBL/GenBank/DDBJ whole genome shotgun (WGS) entry which is preliminary data.</text>
</comment>
<gene>
    <name evidence="5" type="ORF">NA57DRAFT_47628</name>
</gene>
<feature type="transmembrane region" description="Helical" evidence="4">
    <location>
        <begin position="94"/>
        <end position="113"/>
    </location>
</feature>
<sequence length="446" mass="48028">MADNRRDTDRVPVGIEKGSNDDETIDIFVPPANAEESSPKEDAIHPPDVGILPWLQVLGGFFLMFNGWGIVVAYGTFQTYYTSGGITDEDSPSTIAWIGSVQVFLLTFGAALTGKWFDGGYFRPMIWTGSFLIVFGMMMTSLATKYYQFMLAQGICTGVGMALCLIPAVGMPSVWFVKRRGFATGIVTGGSSVGGIIYPILVHELIPKVGFPWAVRILAFVALGTLSISLAVLRQRLPPRKRGTFIYYQALGEPAFAFYEAGIFVTFLGFFTFYNFVEEWAIATHVDSKGLPLFYILPIVNAASVLGRTIPNYWSDFTGPLNLQAPAILVSGILVLTWLPTRTIGPLMTIAVLYGFFSGTAIALPPASTASMTKDLNTFGGRMGLVFMALGLASLIGSPVTGAIVQGQNGSYDGAKIWAGVTMLAGSVFLGIARMARTGWKLAGKV</sequence>
<protein>
    <submittedName>
        <fullName evidence="5">MFS general substrate transporter</fullName>
    </submittedName>
</protein>
<keyword evidence="6" id="KW-1185">Reference proteome</keyword>
<feature type="transmembrane region" description="Helical" evidence="4">
    <location>
        <begin position="321"/>
        <end position="339"/>
    </location>
</feature>
<dbReference type="PANTHER" id="PTHR11360">
    <property type="entry name" value="MONOCARBOXYLATE TRANSPORTER"/>
    <property type="match status" value="1"/>
</dbReference>
<feature type="transmembrane region" description="Helical" evidence="4">
    <location>
        <begin position="254"/>
        <end position="274"/>
    </location>
</feature>
<feature type="transmembrane region" description="Helical" evidence="4">
    <location>
        <begin position="125"/>
        <end position="143"/>
    </location>
</feature>
<evidence type="ECO:0000256" key="3">
    <source>
        <dbReference type="SAM" id="MobiDB-lite"/>
    </source>
</evidence>
<dbReference type="EMBL" id="ML978136">
    <property type="protein sequence ID" value="KAF2093803.1"/>
    <property type="molecule type" value="Genomic_DNA"/>
</dbReference>
<evidence type="ECO:0000256" key="2">
    <source>
        <dbReference type="ARBA" id="ARBA00006727"/>
    </source>
</evidence>
<dbReference type="InterPro" id="IPR050327">
    <property type="entry name" value="Proton-linked_MCT"/>
</dbReference>
<name>A0A9P4I6F3_9PEZI</name>
<keyword evidence="4" id="KW-0472">Membrane</keyword>
<organism evidence="5 6">
    <name type="scientific">Rhizodiscina lignyota</name>
    <dbReference type="NCBI Taxonomy" id="1504668"/>
    <lineage>
        <taxon>Eukaryota</taxon>
        <taxon>Fungi</taxon>
        <taxon>Dikarya</taxon>
        <taxon>Ascomycota</taxon>
        <taxon>Pezizomycotina</taxon>
        <taxon>Dothideomycetes</taxon>
        <taxon>Pleosporomycetidae</taxon>
        <taxon>Aulographales</taxon>
        <taxon>Rhizodiscinaceae</taxon>
        <taxon>Rhizodiscina</taxon>
    </lineage>
</organism>
<feature type="transmembrane region" description="Helical" evidence="4">
    <location>
        <begin position="294"/>
        <end position="314"/>
    </location>
</feature>
<dbReference type="AlphaFoldDB" id="A0A9P4I6F3"/>
<dbReference type="InterPro" id="IPR011701">
    <property type="entry name" value="MFS"/>
</dbReference>
<evidence type="ECO:0000313" key="6">
    <source>
        <dbReference type="Proteomes" id="UP000799772"/>
    </source>
</evidence>
<feature type="transmembrane region" description="Helical" evidence="4">
    <location>
        <begin position="345"/>
        <end position="364"/>
    </location>
</feature>
<dbReference type="Proteomes" id="UP000799772">
    <property type="component" value="Unassembled WGS sequence"/>
</dbReference>
<comment type="similarity">
    <text evidence="2">Belongs to the major facilitator superfamily. Monocarboxylate porter (TC 2.A.1.13) family.</text>
</comment>
<feature type="transmembrane region" description="Helical" evidence="4">
    <location>
        <begin position="417"/>
        <end position="436"/>
    </location>
</feature>
<dbReference type="Gene3D" id="1.20.1250.20">
    <property type="entry name" value="MFS general substrate transporter like domains"/>
    <property type="match status" value="1"/>
</dbReference>
<feature type="transmembrane region" description="Helical" evidence="4">
    <location>
        <begin position="181"/>
        <end position="201"/>
    </location>
</feature>
<evidence type="ECO:0000256" key="4">
    <source>
        <dbReference type="SAM" id="Phobius"/>
    </source>
</evidence>
<feature type="transmembrane region" description="Helical" evidence="4">
    <location>
        <begin position="213"/>
        <end position="233"/>
    </location>
</feature>
<keyword evidence="4" id="KW-0812">Transmembrane</keyword>
<dbReference type="OrthoDB" id="6509908at2759"/>
<accession>A0A9P4I6F3</accession>
<dbReference type="SUPFAM" id="SSF103473">
    <property type="entry name" value="MFS general substrate transporter"/>
    <property type="match status" value="1"/>
</dbReference>
<dbReference type="PANTHER" id="PTHR11360:SF234">
    <property type="entry name" value="MFS-TYPE TRANSPORTER DBAD-RELATED"/>
    <property type="match status" value="1"/>
</dbReference>
<dbReference type="InterPro" id="IPR036259">
    <property type="entry name" value="MFS_trans_sf"/>
</dbReference>
<feature type="region of interest" description="Disordered" evidence="3">
    <location>
        <begin position="1"/>
        <end position="20"/>
    </location>
</feature>
<feature type="transmembrane region" description="Helical" evidence="4">
    <location>
        <begin position="149"/>
        <end position="169"/>
    </location>
</feature>
<reference evidence="5" key="1">
    <citation type="journal article" date="2020" name="Stud. Mycol.">
        <title>101 Dothideomycetes genomes: a test case for predicting lifestyles and emergence of pathogens.</title>
        <authorList>
            <person name="Haridas S."/>
            <person name="Albert R."/>
            <person name="Binder M."/>
            <person name="Bloem J."/>
            <person name="Labutti K."/>
            <person name="Salamov A."/>
            <person name="Andreopoulos B."/>
            <person name="Baker S."/>
            <person name="Barry K."/>
            <person name="Bills G."/>
            <person name="Bluhm B."/>
            <person name="Cannon C."/>
            <person name="Castanera R."/>
            <person name="Culley D."/>
            <person name="Daum C."/>
            <person name="Ezra D."/>
            <person name="Gonzalez J."/>
            <person name="Henrissat B."/>
            <person name="Kuo A."/>
            <person name="Liang C."/>
            <person name="Lipzen A."/>
            <person name="Lutzoni F."/>
            <person name="Magnuson J."/>
            <person name="Mondo S."/>
            <person name="Nolan M."/>
            <person name="Ohm R."/>
            <person name="Pangilinan J."/>
            <person name="Park H.-J."/>
            <person name="Ramirez L."/>
            <person name="Alfaro M."/>
            <person name="Sun H."/>
            <person name="Tritt A."/>
            <person name="Yoshinaga Y."/>
            <person name="Zwiers L.-H."/>
            <person name="Turgeon B."/>
            <person name="Goodwin S."/>
            <person name="Spatafora J."/>
            <person name="Crous P."/>
            <person name="Grigoriev I."/>
        </authorList>
    </citation>
    <scope>NUCLEOTIDE SEQUENCE</scope>
    <source>
        <strain evidence="5">CBS 133067</strain>
    </source>
</reference>
<keyword evidence="4" id="KW-1133">Transmembrane helix</keyword>